<organism evidence="3 4">
    <name type="scientific">Oikopleura dioica</name>
    <name type="common">Tunicate</name>
    <dbReference type="NCBI Taxonomy" id="34765"/>
    <lineage>
        <taxon>Eukaryota</taxon>
        <taxon>Metazoa</taxon>
        <taxon>Chordata</taxon>
        <taxon>Tunicata</taxon>
        <taxon>Appendicularia</taxon>
        <taxon>Copelata</taxon>
        <taxon>Oikopleuridae</taxon>
        <taxon>Oikopleura</taxon>
    </lineage>
</organism>
<evidence type="ECO:0000256" key="2">
    <source>
        <dbReference type="SAM" id="MobiDB-lite"/>
    </source>
</evidence>
<sequence length="312" mass="35898">MTTSDGLWNQLGASELIESCGPEIAEVLHQVDMMVEAKRSEWEAQYNKAVQNEKAAKLKIQNQQLEYENRIKQLRVDMGALKDAYLKLEKHHNSRPDKYRRIVHAKNKEITDLQGKNDRLLEEIAVLKDDKLRLKEQLKKSEEKFNDERTKNIILEADSIKNKEMSIERDTVNENMKKLRAKYENLKKALKDIEKENTPPREDIPISTITPAVPKLNLPLPRESSVTPATSEAGTPRSTTSNNSVYVVPIPVFDIDDNEENHDLPAFSPRAESRLNQITQKYQSEDDEFDKIFNAKIDGHISEFTDFINALN</sequence>
<feature type="coiled-coil region" evidence="1">
    <location>
        <begin position="103"/>
        <end position="196"/>
    </location>
</feature>
<reference evidence="3 4" key="1">
    <citation type="submission" date="2021-04" db="EMBL/GenBank/DDBJ databases">
        <authorList>
            <person name="Bliznina A."/>
        </authorList>
    </citation>
    <scope>NUCLEOTIDE SEQUENCE [LARGE SCALE GENOMIC DNA]</scope>
</reference>
<feature type="compositionally biased region" description="Polar residues" evidence="2">
    <location>
        <begin position="224"/>
        <end position="242"/>
    </location>
</feature>
<gene>
    <name evidence="3" type="ORF">OKIOD_LOCUS15023</name>
</gene>
<name>A0ABN7T2G8_OIKDI</name>
<dbReference type="EMBL" id="OU015567">
    <property type="protein sequence ID" value="CAG5111993.1"/>
    <property type="molecule type" value="Genomic_DNA"/>
</dbReference>
<evidence type="ECO:0000313" key="3">
    <source>
        <dbReference type="EMBL" id="CAG5111993.1"/>
    </source>
</evidence>
<feature type="region of interest" description="Disordered" evidence="2">
    <location>
        <begin position="215"/>
        <end position="242"/>
    </location>
</feature>
<evidence type="ECO:0000313" key="4">
    <source>
        <dbReference type="Proteomes" id="UP001158576"/>
    </source>
</evidence>
<protein>
    <submittedName>
        <fullName evidence="3">Oidioi.mRNA.OKI2018_I69.chr2.g6258.t1.cds</fullName>
    </submittedName>
</protein>
<feature type="coiled-coil region" evidence="1">
    <location>
        <begin position="48"/>
        <end position="77"/>
    </location>
</feature>
<keyword evidence="1" id="KW-0175">Coiled coil</keyword>
<proteinExistence type="predicted"/>
<dbReference type="Proteomes" id="UP001158576">
    <property type="component" value="Chromosome 2"/>
</dbReference>
<keyword evidence="4" id="KW-1185">Reference proteome</keyword>
<accession>A0ABN7T2G8</accession>
<evidence type="ECO:0000256" key="1">
    <source>
        <dbReference type="SAM" id="Coils"/>
    </source>
</evidence>